<dbReference type="EMBL" id="CATOUU010001125">
    <property type="protein sequence ID" value="CAI9973660.1"/>
    <property type="molecule type" value="Genomic_DNA"/>
</dbReference>
<dbReference type="InterPro" id="IPR042219">
    <property type="entry name" value="AAA_lid_11_sf"/>
</dbReference>
<dbReference type="Pfam" id="PF18199">
    <property type="entry name" value="Dynein_C"/>
    <property type="match status" value="1"/>
</dbReference>
<feature type="domain" description="Dynein heavy chain AAA lid" evidence="1">
    <location>
        <begin position="1"/>
        <end position="81"/>
    </location>
</feature>
<protein>
    <submittedName>
        <fullName evidence="3">Dynein heavy chain</fullName>
    </submittedName>
    <submittedName>
        <fullName evidence="4">Dynein_heavy chain</fullName>
    </submittedName>
</protein>
<dbReference type="InterPro" id="IPR041228">
    <property type="entry name" value="Dynein_C"/>
</dbReference>
<dbReference type="InterPro" id="IPR041658">
    <property type="entry name" value="AAA_lid_11"/>
</dbReference>
<reference evidence="4 5" key="2">
    <citation type="submission" date="2024-07" db="EMBL/GenBank/DDBJ databases">
        <authorList>
            <person name="Akdeniz Z."/>
        </authorList>
    </citation>
    <scope>NUCLEOTIDE SEQUENCE [LARGE SCALE GENOMIC DNA]</scope>
</reference>
<sequence length="215" mass="24007">MVGQVAFGGRISDFLDSRCVSTIMGIILQNNLFEPRHQMCPRNANYVAPPFELNHSQTIEYIKKSFPDVELPSLFGLHENAELSYQKSESDSIVQYVQQMLPSDQGSAGLTVQQLDQKVLQQLNEIIAQLPKKLKADEITIPFNIKLADGSEMPSPYASVLRQECQRYNKLLGKISQFTALAVQGLAIMSNELEQVYKGILSNTLPQVIKSASYP</sequence>
<dbReference type="GO" id="GO:0051959">
    <property type="term" value="F:dynein light intermediate chain binding"/>
    <property type="evidence" value="ECO:0007669"/>
    <property type="project" value="InterPro"/>
</dbReference>
<dbReference type="Gene3D" id="1.20.1270.280">
    <property type="match status" value="1"/>
</dbReference>
<keyword evidence="5" id="KW-1185">Reference proteome</keyword>
<dbReference type="InterPro" id="IPR026983">
    <property type="entry name" value="DHC"/>
</dbReference>
<comment type="caution">
    <text evidence="3">The sequence shown here is derived from an EMBL/GenBank/DDBJ whole genome shotgun (WGS) entry which is preliminary data.</text>
</comment>
<evidence type="ECO:0000313" key="4">
    <source>
        <dbReference type="EMBL" id="CAL6000858.1"/>
    </source>
</evidence>
<dbReference type="PANTHER" id="PTHR46961">
    <property type="entry name" value="DYNEIN HEAVY CHAIN 1, AXONEMAL-LIKE PROTEIN"/>
    <property type="match status" value="1"/>
</dbReference>
<name>A0AA86UVP1_9EUKA</name>
<dbReference type="Pfam" id="PF18198">
    <property type="entry name" value="AAA_lid_11"/>
    <property type="match status" value="1"/>
</dbReference>
<gene>
    <name evidence="4" type="ORF">HINF_LOCUS16976</name>
    <name evidence="3" type="ORF">HINF_LOCUS61305</name>
</gene>
<dbReference type="GO" id="GO:0030286">
    <property type="term" value="C:dynein complex"/>
    <property type="evidence" value="ECO:0007669"/>
    <property type="project" value="InterPro"/>
</dbReference>
<dbReference type="EMBL" id="CAXDID020000042">
    <property type="protein sequence ID" value="CAL6000858.1"/>
    <property type="molecule type" value="Genomic_DNA"/>
</dbReference>
<proteinExistence type="predicted"/>
<dbReference type="Gene3D" id="1.10.8.720">
    <property type="entry name" value="Region D6 of dynein motor"/>
    <property type="match status" value="1"/>
</dbReference>
<dbReference type="GO" id="GO:0007018">
    <property type="term" value="P:microtubule-based movement"/>
    <property type="evidence" value="ECO:0007669"/>
    <property type="project" value="InterPro"/>
</dbReference>
<dbReference type="GO" id="GO:0045505">
    <property type="term" value="F:dynein intermediate chain binding"/>
    <property type="evidence" value="ECO:0007669"/>
    <property type="project" value="InterPro"/>
</dbReference>
<evidence type="ECO:0000313" key="3">
    <source>
        <dbReference type="EMBL" id="CAI9973660.1"/>
    </source>
</evidence>
<evidence type="ECO:0000259" key="1">
    <source>
        <dbReference type="Pfam" id="PF18198"/>
    </source>
</evidence>
<dbReference type="PANTHER" id="PTHR46961:SF8">
    <property type="entry name" value="DYNEIN AXONEMAL HEAVY CHAIN 7"/>
    <property type="match status" value="1"/>
</dbReference>
<evidence type="ECO:0000259" key="2">
    <source>
        <dbReference type="Pfam" id="PF18199"/>
    </source>
</evidence>
<reference evidence="3" key="1">
    <citation type="submission" date="2023-06" db="EMBL/GenBank/DDBJ databases">
        <authorList>
            <person name="Kurt Z."/>
        </authorList>
    </citation>
    <scope>NUCLEOTIDE SEQUENCE</scope>
</reference>
<accession>A0AA86UVP1</accession>
<dbReference type="AlphaFoldDB" id="A0AA86UVP1"/>
<evidence type="ECO:0000313" key="5">
    <source>
        <dbReference type="Proteomes" id="UP001642409"/>
    </source>
</evidence>
<feature type="domain" description="Dynein heavy chain C-terminal" evidence="2">
    <location>
        <begin position="88"/>
        <end position="215"/>
    </location>
</feature>
<dbReference type="Proteomes" id="UP001642409">
    <property type="component" value="Unassembled WGS sequence"/>
</dbReference>
<organism evidence="3">
    <name type="scientific">Hexamita inflata</name>
    <dbReference type="NCBI Taxonomy" id="28002"/>
    <lineage>
        <taxon>Eukaryota</taxon>
        <taxon>Metamonada</taxon>
        <taxon>Diplomonadida</taxon>
        <taxon>Hexamitidae</taxon>
        <taxon>Hexamitinae</taxon>
        <taxon>Hexamita</taxon>
    </lineage>
</organism>